<sequence length="108" mass="10901">MGPAAQNLGEGTLPRLLCLSPRCNRGKAQEPGETIFPLVSASGVGPAAELVVGRRADVQNLRGRDSSSAFVPFPALQPGEGSGTRGNDPSPTFRAGVEASGRGAAAST</sequence>
<accession>H5U442</accession>
<feature type="region of interest" description="Disordered" evidence="1">
    <location>
        <begin position="63"/>
        <end position="108"/>
    </location>
</feature>
<dbReference type="EMBL" id="BAFC01000101">
    <property type="protein sequence ID" value="GAB40500.1"/>
    <property type="molecule type" value="Genomic_DNA"/>
</dbReference>
<dbReference type="AlphaFoldDB" id="H5U442"/>
<evidence type="ECO:0000256" key="1">
    <source>
        <dbReference type="SAM" id="MobiDB-lite"/>
    </source>
</evidence>
<evidence type="ECO:0000313" key="3">
    <source>
        <dbReference type="Proteomes" id="UP000005845"/>
    </source>
</evidence>
<comment type="caution">
    <text evidence="2">The sequence shown here is derived from an EMBL/GenBank/DDBJ whole genome shotgun (WGS) entry which is preliminary data.</text>
</comment>
<organism evidence="2 3">
    <name type="scientific">Gordonia sputi NBRC 100414</name>
    <dbReference type="NCBI Taxonomy" id="1089453"/>
    <lineage>
        <taxon>Bacteria</taxon>
        <taxon>Bacillati</taxon>
        <taxon>Actinomycetota</taxon>
        <taxon>Actinomycetes</taxon>
        <taxon>Mycobacteriales</taxon>
        <taxon>Gordoniaceae</taxon>
        <taxon>Gordonia</taxon>
    </lineage>
</organism>
<gene>
    <name evidence="2" type="ORF">GOSPT_103_00770</name>
</gene>
<dbReference type="Proteomes" id="UP000005845">
    <property type="component" value="Unassembled WGS sequence"/>
</dbReference>
<evidence type="ECO:0000313" key="2">
    <source>
        <dbReference type="EMBL" id="GAB40500.1"/>
    </source>
</evidence>
<reference evidence="2 3" key="1">
    <citation type="submission" date="2012-02" db="EMBL/GenBank/DDBJ databases">
        <title>Whole genome shotgun sequence of Gordonia sputi NBRC 100414.</title>
        <authorList>
            <person name="Yoshida I."/>
            <person name="Hosoyama A."/>
            <person name="Tsuchikane K."/>
            <person name="Katsumata H."/>
            <person name="Yamazaki S."/>
            <person name="Fujita N."/>
        </authorList>
    </citation>
    <scope>NUCLEOTIDE SEQUENCE [LARGE SCALE GENOMIC DNA]</scope>
    <source>
        <strain evidence="2 3">NBRC 100414</strain>
    </source>
</reference>
<keyword evidence="3" id="KW-1185">Reference proteome</keyword>
<name>H5U442_9ACTN</name>
<proteinExistence type="predicted"/>
<protein>
    <submittedName>
        <fullName evidence="2">Uncharacterized protein</fullName>
    </submittedName>
</protein>